<dbReference type="InterPro" id="IPR035979">
    <property type="entry name" value="RBD_domain_sf"/>
</dbReference>
<dbReference type="GO" id="GO:0006397">
    <property type="term" value="P:mRNA processing"/>
    <property type="evidence" value="ECO:0007669"/>
    <property type="project" value="UniProtKB-KW"/>
</dbReference>
<dbReference type="AlphaFoldDB" id="A0A6P9ELG6"/>
<evidence type="ECO:0000256" key="1">
    <source>
        <dbReference type="ARBA" id="ARBA00004324"/>
    </source>
</evidence>
<organism evidence="13 14">
    <name type="scientific">Juglans regia</name>
    <name type="common">English walnut</name>
    <dbReference type="NCBI Taxonomy" id="51240"/>
    <lineage>
        <taxon>Eukaryota</taxon>
        <taxon>Viridiplantae</taxon>
        <taxon>Streptophyta</taxon>
        <taxon>Embryophyta</taxon>
        <taxon>Tracheophyta</taxon>
        <taxon>Spermatophyta</taxon>
        <taxon>Magnoliopsida</taxon>
        <taxon>eudicotyledons</taxon>
        <taxon>Gunneridae</taxon>
        <taxon>Pentapetalae</taxon>
        <taxon>rosids</taxon>
        <taxon>fabids</taxon>
        <taxon>Fagales</taxon>
        <taxon>Juglandaceae</taxon>
        <taxon>Juglans</taxon>
    </lineage>
</organism>
<evidence type="ECO:0000313" key="14">
    <source>
        <dbReference type="RefSeq" id="XP_035548369.1"/>
    </source>
</evidence>
<dbReference type="PROSITE" id="PS50102">
    <property type="entry name" value="RRM"/>
    <property type="match status" value="1"/>
</dbReference>
<name>A0A6P9ELG6_JUGRE</name>
<evidence type="ECO:0000256" key="4">
    <source>
        <dbReference type="ARBA" id="ARBA00022728"/>
    </source>
</evidence>
<feature type="compositionally biased region" description="Basic residues" evidence="11">
    <location>
        <begin position="199"/>
        <end position="210"/>
    </location>
</feature>
<dbReference type="GO" id="GO:0016607">
    <property type="term" value="C:nuclear speck"/>
    <property type="evidence" value="ECO:0007669"/>
    <property type="project" value="UniProtKB-SubCell"/>
</dbReference>
<dbReference type="RefSeq" id="XP_035548369.1">
    <property type="nucleotide sequence ID" value="XM_035692476.1"/>
</dbReference>
<dbReference type="Gramene" id="Jr07_09000_p1">
    <property type="protein sequence ID" value="cds.Jr07_09000_p1"/>
    <property type="gene ID" value="Jr07_09000"/>
</dbReference>
<accession>A0A6P9ELG6</accession>
<dbReference type="InterPro" id="IPR012677">
    <property type="entry name" value="Nucleotide-bd_a/b_plait_sf"/>
</dbReference>
<evidence type="ECO:0000256" key="10">
    <source>
        <dbReference type="PROSITE-ProRule" id="PRU00176"/>
    </source>
</evidence>
<reference evidence="14 15" key="1">
    <citation type="submission" date="2025-04" db="UniProtKB">
        <authorList>
            <consortium name="RefSeq"/>
        </authorList>
    </citation>
    <scope>IDENTIFICATION</scope>
    <source>
        <tissue evidence="14 15">Leaves</tissue>
    </source>
</reference>
<dbReference type="SMART" id="SM00360">
    <property type="entry name" value="RRM"/>
    <property type="match status" value="1"/>
</dbReference>
<protein>
    <submittedName>
        <fullName evidence="14 15">Serine/arginine-rich splicing factor RS31 isoform X2</fullName>
    </submittedName>
</protein>
<dbReference type="GO" id="GO:0003723">
    <property type="term" value="F:RNA binding"/>
    <property type="evidence" value="ECO:0007669"/>
    <property type="project" value="UniProtKB-UniRule"/>
</dbReference>
<evidence type="ECO:0000256" key="5">
    <source>
        <dbReference type="ARBA" id="ARBA00022737"/>
    </source>
</evidence>
<dbReference type="RefSeq" id="XP_035548370.1">
    <property type="nucleotide sequence ID" value="XM_035692477.1"/>
</dbReference>
<evidence type="ECO:0000256" key="8">
    <source>
        <dbReference type="ARBA" id="ARBA00023242"/>
    </source>
</evidence>
<evidence type="ECO:0000256" key="11">
    <source>
        <dbReference type="SAM" id="MobiDB-lite"/>
    </source>
</evidence>
<feature type="compositionally biased region" description="Basic and acidic residues" evidence="11">
    <location>
        <begin position="180"/>
        <end position="198"/>
    </location>
</feature>
<keyword evidence="8" id="KW-0539">Nucleus</keyword>
<dbReference type="Pfam" id="PF00076">
    <property type="entry name" value="RRM_1"/>
    <property type="match status" value="1"/>
</dbReference>
<dbReference type="Gene3D" id="3.30.70.330">
    <property type="match status" value="1"/>
</dbReference>
<evidence type="ECO:0000259" key="12">
    <source>
        <dbReference type="PROSITE" id="PS50102"/>
    </source>
</evidence>
<feature type="region of interest" description="Disordered" evidence="11">
    <location>
        <begin position="123"/>
        <end position="210"/>
    </location>
</feature>
<evidence type="ECO:0000313" key="15">
    <source>
        <dbReference type="RefSeq" id="XP_035548370.1"/>
    </source>
</evidence>
<dbReference type="InterPro" id="IPR000504">
    <property type="entry name" value="RRM_dom"/>
</dbReference>
<keyword evidence="2" id="KW-0597">Phosphoprotein</keyword>
<comment type="subcellular location">
    <subcellularLocation>
        <location evidence="1">Nucleus speckle</location>
    </subcellularLocation>
</comment>
<evidence type="ECO:0000256" key="3">
    <source>
        <dbReference type="ARBA" id="ARBA00022664"/>
    </source>
</evidence>
<keyword evidence="13" id="KW-1185">Reference proteome</keyword>
<sequence>MDERDAEDAIRGLDNRPFGFDRRRLSVEWARGERGRPRDGSRSVANQRPTKTLFIINFDPIRTTVRDIERHFEPYGRILHVRIRRNFAFVQFETQEDATKALECTHMSKLLDRVVSVEYALRDDDESGDSHHDSPRKRGYSGRGVSPYKRSPSPVYQRRRSPDYGRPGSPVYDRYNGPAYDRRRSPDYGRNRSPEYGRFRSRSPIRRSGT</sequence>
<dbReference type="GO" id="GO:0008380">
    <property type="term" value="P:RNA splicing"/>
    <property type="evidence" value="ECO:0007669"/>
    <property type="project" value="UniProtKB-KW"/>
</dbReference>
<gene>
    <name evidence="14 15" type="primary">LOC108986608</name>
</gene>
<evidence type="ECO:0000256" key="9">
    <source>
        <dbReference type="ARBA" id="ARBA00061587"/>
    </source>
</evidence>
<dbReference type="SUPFAM" id="SSF54928">
    <property type="entry name" value="RNA-binding domain, RBD"/>
    <property type="match status" value="1"/>
</dbReference>
<feature type="domain" description="RRM" evidence="12">
    <location>
        <begin position="51"/>
        <end position="122"/>
    </location>
</feature>
<evidence type="ECO:0000256" key="7">
    <source>
        <dbReference type="ARBA" id="ARBA00023187"/>
    </source>
</evidence>
<evidence type="ECO:0000256" key="6">
    <source>
        <dbReference type="ARBA" id="ARBA00022884"/>
    </source>
</evidence>
<proteinExistence type="inferred from homology"/>
<dbReference type="GeneID" id="108986608"/>
<dbReference type="InterPro" id="IPR050907">
    <property type="entry name" value="SRSF"/>
</dbReference>
<dbReference type="FunFam" id="3.30.70.330:FF:000299">
    <property type="entry name" value="Serine/arginine-rich splicing factor RS31"/>
    <property type="match status" value="1"/>
</dbReference>
<evidence type="ECO:0000313" key="13">
    <source>
        <dbReference type="Proteomes" id="UP000235220"/>
    </source>
</evidence>
<comment type="similarity">
    <text evidence="9">Belongs to the splicing factor SR family. RS subfamily.</text>
</comment>
<keyword evidence="3" id="KW-0507">mRNA processing</keyword>
<dbReference type="GO" id="GO:0005681">
    <property type="term" value="C:spliceosomal complex"/>
    <property type="evidence" value="ECO:0007669"/>
    <property type="project" value="UniProtKB-KW"/>
</dbReference>
<dbReference type="PANTHER" id="PTHR23147">
    <property type="entry name" value="SERINE/ARGININE RICH SPLICING FACTOR"/>
    <property type="match status" value="1"/>
</dbReference>
<keyword evidence="6 10" id="KW-0694">RNA-binding</keyword>
<keyword evidence="7" id="KW-0508">mRNA splicing</keyword>
<keyword evidence="5" id="KW-0677">Repeat</keyword>
<evidence type="ECO:0000256" key="2">
    <source>
        <dbReference type="ARBA" id="ARBA00022553"/>
    </source>
</evidence>
<dbReference type="Proteomes" id="UP000235220">
    <property type="component" value="Chromosome 7"/>
</dbReference>
<keyword evidence="4" id="KW-0747">Spliceosome</keyword>